<dbReference type="EMBL" id="SEYY01000459">
    <property type="protein sequence ID" value="KAB7507195.1"/>
    <property type="molecule type" value="Genomic_DNA"/>
</dbReference>
<dbReference type="GO" id="GO:0016567">
    <property type="term" value="P:protein ubiquitination"/>
    <property type="evidence" value="ECO:0007669"/>
    <property type="project" value="TreeGrafter"/>
</dbReference>
<evidence type="ECO:0000313" key="8">
    <source>
        <dbReference type="EMBL" id="KAB7507195.1"/>
    </source>
</evidence>
<dbReference type="PANTHER" id="PTHR11254:SF395">
    <property type="entry name" value="E3 UBIQUITIN-PROTEIN LIGASE SMURF1"/>
    <property type="match status" value="1"/>
</dbReference>
<dbReference type="FunFam" id="3.30.2160.10:FF:000001">
    <property type="entry name" value="E3 ubiquitin-protein ligase NEDD4-like"/>
    <property type="match status" value="1"/>
</dbReference>
<name>A0A5N5TLZ1_9CRUS</name>
<dbReference type="EC" id="2.3.2.26" evidence="3"/>
<proteinExistence type="predicted"/>
<evidence type="ECO:0000313" key="9">
    <source>
        <dbReference type="Proteomes" id="UP000326759"/>
    </source>
</evidence>
<evidence type="ECO:0000256" key="4">
    <source>
        <dbReference type="ARBA" id="ARBA00022679"/>
    </source>
</evidence>
<dbReference type="GO" id="GO:0043161">
    <property type="term" value="P:proteasome-mediated ubiquitin-dependent protein catabolic process"/>
    <property type="evidence" value="ECO:0007669"/>
    <property type="project" value="TreeGrafter"/>
</dbReference>
<keyword evidence="5 6" id="KW-0833">Ubl conjugation pathway</keyword>
<evidence type="ECO:0000256" key="3">
    <source>
        <dbReference type="ARBA" id="ARBA00012485"/>
    </source>
</evidence>
<keyword evidence="9" id="KW-1185">Reference proteome</keyword>
<dbReference type="InterPro" id="IPR000569">
    <property type="entry name" value="HECT_dom"/>
</dbReference>
<dbReference type="OrthoDB" id="423283at2759"/>
<dbReference type="AlphaFoldDB" id="A0A5N5TLZ1"/>
<protein>
    <recommendedName>
        <fullName evidence="3">HECT-type E3 ubiquitin transferase</fullName>
        <ecNumber evidence="3">2.3.2.26</ecNumber>
    </recommendedName>
</protein>
<dbReference type="GO" id="GO:0061630">
    <property type="term" value="F:ubiquitin protein ligase activity"/>
    <property type="evidence" value="ECO:0007669"/>
    <property type="project" value="UniProtKB-EC"/>
</dbReference>
<comment type="pathway">
    <text evidence="2">Protein modification; protein ubiquitination.</text>
</comment>
<comment type="catalytic activity">
    <reaction evidence="1">
        <text>S-ubiquitinyl-[E2 ubiquitin-conjugating enzyme]-L-cysteine + [acceptor protein]-L-lysine = [E2 ubiquitin-conjugating enzyme]-L-cysteine + N(6)-ubiquitinyl-[acceptor protein]-L-lysine.</text>
        <dbReference type="EC" id="2.3.2.26"/>
    </reaction>
</comment>
<dbReference type="Proteomes" id="UP000326759">
    <property type="component" value="Unassembled WGS sequence"/>
</dbReference>
<sequence length="281" mass="32405">MSWYFASCRVDAGVYRYSCRENEHLSYFHFVGRIIGMAVFHGHYIDGGFTMPFYKMLLNKPIVLSDIESVDPDLYRSLNWILNNDITGVIDATFSVEHDSFGEVQIKELKEQGSEIQVTQENKKEYVRLYVLYRFMQGIEKQFAALQRGFTEIVPHQFLHPFDERELELVIGGLGKIDLDDWRKNTRLKHCNPETPVVQWFWKIIESYTEEMRARVLQFVTGSSRVPLQGFKALQGSSGAAGPRLFTIHVVDVPTGNAKLTLELNVAVRIDALWSVILDYI</sequence>
<dbReference type="Gene3D" id="3.30.2160.10">
    <property type="entry name" value="Hect, E3 ligase catalytic domain"/>
    <property type="match status" value="1"/>
</dbReference>
<reference evidence="8 9" key="1">
    <citation type="journal article" date="2019" name="PLoS Biol.">
        <title>Sex chromosomes control vertical transmission of feminizing Wolbachia symbionts in an isopod.</title>
        <authorList>
            <person name="Becking T."/>
            <person name="Chebbi M.A."/>
            <person name="Giraud I."/>
            <person name="Moumen B."/>
            <person name="Laverre T."/>
            <person name="Caubet Y."/>
            <person name="Peccoud J."/>
            <person name="Gilbert C."/>
            <person name="Cordaux R."/>
        </authorList>
    </citation>
    <scope>NUCLEOTIDE SEQUENCE [LARGE SCALE GENOMIC DNA]</scope>
    <source>
        <strain evidence="8">ANa2</strain>
        <tissue evidence="8">Whole body excluding digestive tract and cuticle</tissue>
    </source>
</reference>
<comment type="caution">
    <text evidence="6">Lacks conserved residue(s) required for the propagation of feature annotation.</text>
</comment>
<organism evidence="8 9">
    <name type="scientific">Armadillidium nasatum</name>
    <dbReference type="NCBI Taxonomy" id="96803"/>
    <lineage>
        <taxon>Eukaryota</taxon>
        <taxon>Metazoa</taxon>
        <taxon>Ecdysozoa</taxon>
        <taxon>Arthropoda</taxon>
        <taxon>Crustacea</taxon>
        <taxon>Multicrustacea</taxon>
        <taxon>Malacostraca</taxon>
        <taxon>Eumalacostraca</taxon>
        <taxon>Peracarida</taxon>
        <taxon>Isopoda</taxon>
        <taxon>Oniscidea</taxon>
        <taxon>Crinocheta</taxon>
        <taxon>Armadillidiidae</taxon>
        <taxon>Armadillidium</taxon>
    </lineage>
</organism>
<dbReference type="SUPFAM" id="SSF56204">
    <property type="entry name" value="Hect, E3 ligase catalytic domain"/>
    <property type="match status" value="1"/>
</dbReference>
<gene>
    <name evidence="8" type="primary">smurf1</name>
    <name evidence="8" type="ORF">Anas_08412</name>
</gene>
<evidence type="ECO:0000256" key="5">
    <source>
        <dbReference type="ARBA" id="ARBA00022786"/>
    </source>
</evidence>
<dbReference type="SMART" id="SM00119">
    <property type="entry name" value="HECTc"/>
    <property type="match status" value="1"/>
</dbReference>
<evidence type="ECO:0000256" key="2">
    <source>
        <dbReference type="ARBA" id="ARBA00004906"/>
    </source>
</evidence>
<evidence type="ECO:0000256" key="6">
    <source>
        <dbReference type="PROSITE-ProRule" id="PRU00104"/>
    </source>
</evidence>
<dbReference type="InterPro" id="IPR035983">
    <property type="entry name" value="Hect_E3_ubiquitin_ligase"/>
</dbReference>
<feature type="domain" description="HECT" evidence="7">
    <location>
        <begin position="22"/>
        <end position="249"/>
    </location>
</feature>
<keyword evidence="4" id="KW-0808">Transferase</keyword>
<dbReference type="GO" id="GO:0030514">
    <property type="term" value="P:negative regulation of BMP signaling pathway"/>
    <property type="evidence" value="ECO:0007669"/>
    <property type="project" value="TreeGrafter"/>
</dbReference>
<evidence type="ECO:0000256" key="1">
    <source>
        <dbReference type="ARBA" id="ARBA00000885"/>
    </source>
</evidence>
<dbReference type="PANTHER" id="PTHR11254">
    <property type="entry name" value="HECT DOMAIN UBIQUITIN-PROTEIN LIGASE"/>
    <property type="match status" value="1"/>
</dbReference>
<dbReference type="InterPro" id="IPR050409">
    <property type="entry name" value="E3_ubiq-protein_ligase"/>
</dbReference>
<dbReference type="PROSITE" id="PS50237">
    <property type="entry name" value="HECT"/>
    <property type="match status" value="1"/>
</dbReference>
<dbReference type="Pfam" id="PF00632">
    <property type="entry name" value="HECT"/>
    <property type="match status" value="1"/>
</dbReference>
<dbReference type="Gene3D" id="3.30.2410.10">
    <property type="entry name" value="Hect, E3 ligase catalytic domain"/>
    <property type="match status" value="1"/>
</dbReference>
<comment type="caution">
    <text evidence="8">The sequence shown here is derived from an EMBL/GenBank/DDBJ whole genome shotgun (WGS) entry which is preliminary data.</text>
</comment>
<dbReference type="GO" id="GO:0005737">
    <property type="term" value="C:cytoplasm"/>
    <property type="evidence" value="ECO:0007669"/>
    <property type="project" value="TreeGrafter"/>
</dbReference>
<evidence type="ECO:0000259" key="7">
    <source>
        <dbReference type="PROSITE" id="PS50237"/>
    </source>
</evidence>
<accession>A0A5N5TLZ1</accession>